<sequence length="314" mass="35469">MIYTVTDEEIRSYVEGNELVKDFVGCTPEEIKHIIQGWKDVGTILKNKPITSPDDYIIDRNTPEAIEFFGSQRTKKYRELVQRNLGSATLFRTGQAPGNMSITAKCTDPINVCKKYVYAFVIRGSTKKDGFMGFCPPYFGSQTLPMIIKSPPLLKEIKLNYSQVSLDIDDWTDNTGSVFLHEMMHLPFIGTPHSDFENHYNEGLRERGLPKAENFNIKDIRVNNAFLDIKQEGVAYGGTRARALAYGDTDGYGTLPFLACSNADNYALRDLAIFEDHLLRLSVNVIPSAGREYRIGIYSRQTDIPNGRTKQPKD</sequence>
<evidence type="ECO:0000313" key="2">
    <source>
        <dbReference type="Proteomes" id="UP001221413"/>
    </source>
</evidence>
<comment type="caution">
    <text evidence="1">The sequence shown here is derived from an EMBL/GenBank/DDBJ whole genome shotgun (WGS) entry which is preliminary data.</text>
</comment>
<dbReference type="Gene3D" id="3.40.390.10">
    <property type="entry name" value="Collagenase (Catalytic Domain)"/>
    <property type="match status" value="1"/>
</dbReference>
<dbReference type="AlphaFoldDB" id="A0AAD6NGZ2"/>
<dbReference type="GO" id="GO:0008237">
    <property type="term" value="F:metallopeptidase activity"/>
    <property type="evidence" value="ECO:0007669"/>
    <property type="project" value="InterPro"/>
</dbReference>
<name>A0AAD6NGZ2_DREDA</name>
<dbReference type="SUPFAM" id="SSF55486">
    <property type="entry name" value="Metalloproteases ('zincins'), catalytic domain"/>
    <property type="match status" value="1"/>
</dbReference>
<protein>
    <submittedName>
        <fullName evidence="1">Uncharacterized protein</fullName>
    </submittedName>
</protein>
<reference evidence="1" key="1">
    <citation type="submission" date="2023-01" db="EMBL/GenBank/DDBJ databases">
        <title>The chitinases involved in constricting ring structure development in the nematode-trapping fungus Drechslerella dactyloides.</title>
        <authorList>
            <person name="Wang R."/>
            <person name="Zhang L."/>
            <person name="Tang P."/>
            <person name="Li S."/>
            <person name="Liang L."/>
        </authorList>
    </citation>
    <scope>NUCLEOTIDE SEQUENCE</scope>
    <source>
        <strain evidence="1">YMF1.00031</strain>
    </source>
</reference>
<dbReference type="Proteomes" id="UP001221413">
    <property type="component" value="Unassembled WGS sequence"/>
</dbReference>
<dbReference type="InterPro" id="IPR024079">
    <property type="entry name" value="MetalloPept_cat_dom_sf"/>
</dbReference>
<organism evidence="1 2">
    <name type="scientific">Drechslerella dactyloides</name>
    <name type="common">Nematode-trapping fungus</name>
    <name type="synonym">Arthrobotrys dactyloides</name>
    <dbReference type="NCBI Taxonomy" id="74499"/>
    <lineage>
        <taxon>Eukaryota</taxon>
        <taxon>Fungi</taxon>
        <taxon>Dikarya</taxon>
        <taxon>Ascomycota</taxon>
        <taxon>Pezizomycotina</taxon>
        <taxon>Orbiliomycetes</taxon>
        <taxon>Orbiliales</taxon>
        <taxon>Orbiliaceae</taxon>
        <taxon>Drechslerella</taxon>
    </lineage>
</organism>
<gene>
    <name evidence="1" type="ORF">Dda_9058</name>
</gene>
<keyword evidence="2" id="KW-1185">Reference proteome</keyword>
<proteinExistence type="predicted"/>
<accession>A0AAD6NGZ2</accession>
<evidence type="ECO:0000313" key="1">
    <source>
        <dbReference type="EMBL" id="KAJ6256223.1"/>
    </source>
</evidence>
<dbReference type="EMBL" id="JAQGDS010000014">
    <property type="protein sequence ID" value="KAJ6256223.1"/>
    <property type="molecule type" value="Genomic_DNA"/>
</dbReference>